<evidence type="ECO:0000256" key="15">
    <source>
        <dbReference type="ARBA" id="ARBA00023136"/>
    </source>
</evidence>
<comment type="pathway">
    <text evidence="4">Lipid metabolism.</text>
</comment>
<feature type="transmembrane region" description="Helical" evidence="19">
    <location>
        <begin position="86"/>
        <end position="105"/>
    </location>
</feature>
<feature type="transmembrane region" description="Helical" evidence="19">
    <location>
        <begin position="256"/>
        <end position="273"/>
    </location>
</feature>
<keyword evidence="8" id="KW-1003">Cell membrane</keyword>
<dbReference type="Pfam" id="PF01148">
    <property type="entry name" value="CTP_transf_1"/>
    <property type="match status" value="1"/>
</dbReference>
<keyword evidence="11 18" id="KW-0812">Transmembrane</keyword>
<dbReference type="eggNOG" id="COG0575">
    <property type="taxonomic scope" value="Bacteria"/>
</dbReference>
<dbReference type="InterPro" id="IPR000374">
    <property type="entry name" value="PC_trans"/>
</dbReference>
<evidence type="ECO:0000256" key="10">
    <source>
        <dbReference type="ARBA" id="ARBA00022679"/>
    </source>
</evidence>
<dbReference type="GO" id="GO:0005886">
    <property type="term" value="C:plasma membrane"/>
    <property type="evidence" value="ECO:0007669"/>
    <property type="project" value="UniProtKB-SubCell"/>
</dbReference>
<organism evidence="20 21">
    <name type="scientific">gamma proteobacterium HTCC2207</name>
    <dbReference type="NCBI Taxonomy" id="314287"/>
    <lineage>
        <taxon>Bacteria</taxon>
        <taxon>Pseudomonadati</taxon>
        <taxon>Pseudomonadota</taxon>
        <taxon>Gammaproteobacteria</taxon>
        <taxon>Cellvibrionales</taxon>
        <taxon>Porticoccaceae</taxon>
        <taxon>SAR92 clade</taxon>
    </lineage>
</organism>
<dbReference type="HOGENOM" id="CLU_037294_1_2_6"/>
<evidence type="ECO:0000256" key="9">
    <source>
        <dbReference type="ARBA" id="ARBA00022516"/>
    </source>
</evidence>
<keyword evidence="10 18" id="KW-0808">Transferase</keyword>
<keyword evidence="21" id="KW-1185">Reference proteome</keyword>
<evidence type="ECO:0000256" key="14">
    <source>
        <dbReference type="ARBA" id="ARBA00023098"/>
    </source>
</evidence>
<dbReference type="GO" id="GO:0004605">
    <property type="term" value="F:phosphatidate cytidylyltransferase activity"/>
    <property type="evidence" value="ECO:0007669"/>
    <property type="project" value="UniProtKB-EC"/>
</dbReference>
<proteinExistence type="inferred from homology"/>
<dbReference type="UniPathway" id="UPA00557">
    <property type="reaction ID" value="UER00614"/>
</dbReference>
<evidence type="ECO:0000256" key="7">
    <source>
        <dbReference type="ARBA" id="ARBA00019373"/>
    </source>
</evidence>
<feature type="transmembrane region" description="Helical" evidence="19">
    <location>
        <begin position="182"/>
        <end position="200"/>
    </location>
</feature>
<evidence type="ECO:0000256" key="1">
    <source>
        <dbReference type="ARBA" id="ARBA00001698"/>
    </source>
</evidence>
<name>Q1YTW8_9GAMM</name>
<comment type="pathway">
    <text evidence="3 18">Phospholipid metabolism; CDP-diacylglycerol biosynthesis; CDP-diacylglycerol from sn-glycerol 3-phosphate: step 3/3.</text>
</comment>
<dbReference type="Proteomes" id="UP000005555">
    <property type="component" value="Unassembled WGS sequence"/>
</dbReference>
<evidence type="ECO:0000256" key="11">
    <source>
        <dbReference type="ARBA" id="ARBA00022692"/>
    </source>
</evidence>
<keyword evidence="14" id="KW-0443">Lipid metabolism</keyword>
<keyword evidence="9" id="KW-0444">Lipid biosynthesis</keyword>
<comment type="catalytic activity">
    <reaction evidence="1 18">
        <text>a 1,2-diacyl-sn-glycero-3-phosphate + CTP + H(+) = a CDP-1,2-diacyl-sn-glycerol + diphosphate</text>
        <dbReference type="Rhea" id="RHEA:16229"/>
        <dbReference type="ChEBI" id="CHEBI:15378"/>
        <dbReference type="ChEBI" id="CHEBI:33019"/>
        <dbReference type="ChEBI" id="CHEBI:37563"/>
        <dbReference type="ChEBI" id="CHEBI:58332"/>
        <dbReference type="ChEBI" id="CHEBI:58608"/>
        <dbReference type="EC" id="2.7.7.41"/>
    </reaction>
</comment>
<dbReference type="GO" id="GO:0016024">
    <property type="term" value="P:CDP-diacylglycerol biosynthetic process"/>
    <property type="evidence" value="ECO:0007669"/>
    <property type="project" value="UniProtKB-UniPathway"/>
</dbReference>
<keyword evidence="17" id="KW-1208">Phospholipid metabolism</keyword>
<feature type="transmembrane region" description="Helical" evidence="19">
    <location>
        <begin position="207"/>
        <end position="225"/>
    </location>
</feature>
<feature type="transmembrane region" description="Helical" evidence="19">
    <location>
        <begin position="117"/>
        <end position="137"/>
    </location>
</feature>
<evidence type="ECO:0000313" key="20">
    <source>
        <dbReference type="EMBL" id="EAS47369.1"/>
    </source>
</evidence>
<dbReference type="STRING" id="314287.GB2207_01157"/>
<evidence type="ECO:0000256" key="5">
    <source>
        <dbReference type="ARBA" id="ARBA00010185"/>
    </source>
</evidence>
<dbReference type="PANTHER" id="PTHR46382">
    <property type="entry name" value="PHOSPHATIDATE CYTIDYLYLTRANSFERASE"/>
    <property type="match status" value="1"/>
</dbReference>
<sequence>MFKQRVITAIALVLGLFGLLFNLNALNFSLAVAPVVLLAGWEWSNLMGLRTKRHRFAFLALLALSLAVACLSLNLFGALNVSLGQTLCLAVSVLWAVIFLWVQGYPSSAILWSPRPILGLLGLVLLSITWVAIVLIIHQPHGPWLLLFAFVVVALADIGGYVAGNLFGKHKLAPRVSPGKTWEGFCGGILLQCILIASMTSFMPEKITTGMLLALVIPVSLYSVLGDLFESMVKRHSGVKDSGNILPGHGGVLDRIDGLIAALPLFILLFLLLSPF</sequence>
<keyword evidence="13 19" id="KW-1133">Transmembrane helix</keyword>
<dbReference type="AlphaFoldDB" id="Q1YTW8"/>
<dbReference type="PROSITE" id="PS01315">
    <property type="entry name" value="CDS"/>
    <property type="match status" value="1"/>
</dbReference>
<evidence type="ECO:0000256" key="16">
    <source>
        <dbReference type="ARBA" id="ARBA00023209"/>
    </source>
</evidence>
<keyword evidence="16" id="KW-0594">Phospholipid biosynthesis</keyword>
<comment type="caution">
    <text evidence="20">The sequence shown here is derived from an EMBL/GenBank/DDBJ whole genome shotgun (WGS) entry which is preliminary data.</text>
</comment>
<dbReference type="EMBL" id="AAPI01000002">
    <property type="protein sequence ID" value="EAS47369.1"/>
    <property type="molecule type" value="Genomic_DNA"/>
</dbReference>
<evidence type="ECO:0000256" key="17">
    <source>
        <dbReference type="ARBA" id="ARBA00023264"/>
    </source>
</evidence>
<feature type="transmembrane region" description="Helical" evidence="19">
    <location>
        <begin position="144"/>
        <end position="162"/>
    </location>
</feature>
<evidence type="ECO:0000256" key="12">
    <source>
        <dbReference type="ARBA" id="ARBA00022695"/>
    </source>
</evidence>
<evidence type="ECO:0000256" key="4">
    <source>
        <dbReference type="ARBA" id="ARBA00005189"/>
    </source>
</evidence>
<evidence type="ECO:0000256" key="19">
    <source>
        <dbReference type="SAM" id="Phobius"/>
    </source>
</evidence>
<evidence type="ECO:0000256" key="18">
    <source>
        <dbReference type="RuleBase" id="RU003938"/>
    </source>
</evidence>
<dbReference type="OrthoDB" id="9799199at2"/>
<evidence type="ECO:0000256" key="13">
    <source>
        <dbReference type="ARBA" id="ARBA00022989"/>
    </source>
</evidence>
<evidence type="ECO:0000256" key="3">
    <source>
        <dbReference type="ARBA" id="ARBA00005119"/>
    </source>
</evidence>
<accession>Q1YTW8</accession>
<reference evidence="20 21" key="1">
    <citation type="submission" date="2006-03" db="EMBL/GenBank/DDBJ databases">
        <authorList>
            <person name="Giovannoni S.J."/>
            <person name="Cho J.-C."/>
            <person name="Ferriera S."/>
            <person name="Johnson J."/>
            <person name="Kravitz S."/>
            <person name="Halpern A."/>
            <person name="Remington K."/>
            <person name="Beeson K."/>
            <person name="Tran B."/>
            <person name="Rogers Y.-H."/>
            <person name="Friedman R."/>
            <person name="Venter J.C."/>
        </authorList>
    </citation>
    <scope>NUCLEOTIDE SEQUENCE [LARGE SCALE GENOMIC DNA]</scope>
    <source>
        <strain evidence="20 21">HTCC2207</strain>
    </source>
</reference>
<evidence type="ECO:0000256" key="2">
    <source>
        <dbReference type="ARBA" id="ARBA00004651"/>
    </source>
</evidence>
<evidence type="ECO:0000256" key="8">
    <source>
        <dbReference type="ARBA" id="ARBA00022475"/>
    </source>
</evidence>
<comment type="similarity">
    <text evidence="5 18">Belongs to the CDS family.</text>
</comment>
<feature type="transmembrane region" description="Helical" evidence="19">
    <location>
        <begin position="55"/>
        <end position="79"/>
    </location>
</feature>
<keyword evidence="15 19" id="KW-0472">Membrane</keyword>
<comment type="subcellular location">
    <subcellularLocation>
        <location evidence="2">Cell membrane</location>
        <topology evidence="2">Multi-pass membrane protein</topology>
    </subcellularLocation>
</comment>
<evidence type="ECO:0000256" key="6">
    <source>
        <dbReference type="ARBA" id="ARBA00012487"/>
    </source>
</evidence>
<gene>
    <name evidence="20" type="ORF">GB2207_01157</name>
</gene>
<dbReference type="PANTHER" id="PTHR46382:SF1">
    <property type="entry name" value="PHOSPHATIDATE CYTIDYLYLTRANSFERASE"/>
    <property type="match status" value="1"/>
</dbReference>
<protein>
    <recommendedName>
        <fullName evidence="7 18">Phosphatidate cytidylyltransferase</fullName>
        <ecNumber evidence="6 18">2.7.7.41</ecNumber>
    </recommendedName>
</protein>
<keyword evidence="12 18" id="KW-0548">Nucleotidyltransferase</keyword>
<evidence type="ECO:0000313" key="21">
    <source>
        <dbReference type="Proteomes" id="UP000005555"/>
    </source>
</evidence>
<dbReference type="EC" id="2.7.7.41" evidence="6 18"/>